<feature type="transmembrane region" description="Helical" evidence="1">
    <location>
        <begin position="39"/>
        <end position="56"/>
    </location>
</feature>
<feature type="transmembrane region" description="Helical" evidence="1">
    <location>
        <begin position="68"/>
        <end position="91"/>
    </location>
</feature>
<evidence type="ECO:0000313" key="3">
    <source>
        <dbReference type="Proteomes" id="UP001172142"/>
    </source>
</evidence>
<keyword evidence="3" id="KW-1185">Reference proteome</keyword>
<proteinExistence type="predicted"/>
<evidence type="ECO:0000313" key="2">
    <source>
        <dbReference type="EMBL" id="MDN7246300.1"/>
    </source>
</evidence>
<gene>
    <name evidence="2" type="ORF">QWY13_12465</name>
</gene>
<keyword evidence="1" id="KW-0812">Transmembrane</keyword>
<keyword evidence="1" id="KW-0472">Membrane</keyword>
<accession>A0ABT8NEI6</accession>
<dbReference type="Pfam" id="PF09997">
    <property type="entry name" value="DUF2238"/>
    <property type="match status" value="1"/>
</dbReference>
<feature type="transmembrane region" description="Helical" evidence="1">
    <location>
        <begin position="15"/>
        <end position="33"/>
    </location>
</feature>
<organism evidence="2 3">
    <name type="scientific">Planococcus shenhongbingii</name>
    <dbReference type="NCBI Taxonomy" id="3058398"/>
    <lineage>
        <taxon>Bacteria</taxon>
        <taxon>Bacillati</taxon>
        <taxon>Bacillota</taxon>
        <taxon>Bacilli</taxon>
        <taxon>Bacillales</taxon>
        <taxon>Caryophanaceae</taxon>
        <taxon>Planococcus</taxon>
    </lineage>
</organism>
<protein>
    <recommendedName>
        <fullName evidence="4">Membrane-spanning protein</fullName>
    </recommendedName>
</protein>
<dbReference type="EMBL" id="JAUJWU010000003">
    <property type="protein sequence ID" value="MDN7246300.1"/>
    <property type="molecule type" value="Genomic_DNA"/>
</dbReference>
<keyword evidence="1" id="KW-1133">Transmembrane helix</keyword>
<sequence length="194" mass="21527">MELLKNGHGETGERTVWWSVFILLAIGTGYMFASGENTKVIMGIFTLILMGAIAFAQRRLKLSLPSFFVNIVYGFIFISVGLGTFGGFYDIPHFDDFLHLASGIMLAVGSWIILQKMLGEQLTARLPNAFIGLYIICFSLASAAVWELMEFAGDKLLNFTIQGRNPDDTMIDMIDGLVGGTVTAFIILRQRQRK</sequence>
<dbReference type="Proteomes" id="UP001172142">
    <property type="component" value="Unassembled WGS sequence"/>
</dbReference>
<feature type="transmembrane region" description="Helical" evidence="1">
    <location>
        <begin position="97"/>
        <end position="114"/>
    </location>
</feature>
<reference evidence="2 3" key="1">
    <citation type="submission" date="2023-07" db="EMBL/GenBank/DDBJ databases">
        <title>Novel species in genus Planococcus.</title>
        <authorList>
            <person name="Ning S."/>
        </authorList>
    </citation>
    <scope>NUCLEOTIDE SEQUENCE [LARGE SCALE GENOMIC DNA]</scope>
    <source>
        <strain evidence="2 3">N017</strain>
    </source>
</reference>
<dbReference type="InterPro" id="IPR014509">
    <property type="entry name" value="YjdF-like"/>
</dbReference>
<feature type="transmembrane region" description="Helical" evidence="1">
    <location>
        <begin position="126"/>
        <end position="149"/>
    </location>
</feature>
<feature type="transmembrane region" description="Helical" evidence="1">
    <location>
        <begin position="169"/>
        <end position="188"/>
    </location>
</feature>
<comment type="caution">
    <text evidence="2">The sequence shown here is derived from an EMBL/GenBank/DDBJ whole genome shotgun (WGS) entry which is preliminary data.</text>
</comment>
<dbReference type="RefSeq" id="WP_301856880.1">
    <property type="nucleotide sequence ID" value="NZ_JAUJWU010000003.1"/>
</dbReference>
<evidence type="ECO:0000256" key="1">
    <source>
        <dbReference type="SAM" id="Phobius"/>
    </source>
</evidence>
<name>A0ABT8NEI6_9BACL</name>
<evidence type="ECO:0008006" key="4">
    <source>
        <dbReference type="Google" id="ProtNLM"/>
    </source>
</evidence>